<name>A0A0H5CGC9_CYBJN</name>
<dbReference type="GO" id="GO:0003729">
    <property type="term" value="F:mRNA binding"/>
    <property type="evidence" value="ECO:0007669"/>
    <property type="project" value="InterPro"/>
</dbReference>
<sequence length="456" mass="52296">MFGCSLVMLVVIPSSYASSSLNITHGGMETICVFGVNTLSMRNLPMSFLGIKMFHTSVRQLQAQSLGIKLSSPLALGATFLPSKYRMAYTPLYESPLSKPIATLKRVSLAFGLVGLYLSNMMYTSPALSSDLSYVLATCSVLPLPLIEYFTRDYVSRIFRVYNTEKDQSLENLTTDEILVAEKISLTGRSFYNTILKPAELQLTDGRFGWVNWKTKNGFFYVNEDIGGINMDRLWGMAEHNSGIDNGRYFGVDNLSEKDIKSYVKRYVSDHFKFEWINDSSYYQVNIVFEENEQASNALKSLSQDTSPELDNSNERLAHQFDPMQKDVEFWTRVSKIGDKKIKHASQYSRYYLLNPDEEKKYKMKRNLEKRYRDREPLGRRARMLSDEEDDDEDLFPEKASKANDIDKDDSVNPLSERMKNPISQRLQHSNFEHSLDNGGNALSQKDLDDDDLFKR</sequence>
<feature type="chain" id="PRO_5005216789" evidence="2">
    <location>
        <begin position="18"/>
        <end position="456"/>
    </location>
</feature>
<dbReference type="AlphaFoldDB" id="A0A0H5CGC9"/>
<evidence type="ECO:0000256" key="2">
    <source>
        <dbReference type="SAM" id="SignalP"/>
    </source>
</evidence>
<keyword evidence="2" id="KW-0732">Signal</keyword>
<accession>A0A0H5CGC9</accession>
<dbReference type="InterPro" id="IPR019416">
    <property type="entry name" value="NCBP3"/>
</dbReference>
<evidence type="ECO:0000256" key="1">
    <source>
        <dbReference type="SAM" id="MobiDB-lite"/>
    </source>
</evidence>
<feature type="signal peptide" evidence="2">
    <location>
        <begin position="1"/>
        <end position="17"/>
    </location>
</feature>
<dbReference type="Pfam" id="PF10309">
    <property type="entry name" value="NCBP3"/>
    <property type="match status" value="1"/>
</dbReference>
<feature type="compositionally biased region" description="Basic and acidic residues" evidence="1">
    <location>
        <begin position="368"/>
        <end position="379"/>
    </location>
</feature>
<dbReference type="PANTHER" id="PTHR16291">
    <property type="entry name" value="NUCLEAR CAP-BINDING PROTEIN SUBUNIT 3"/>
    <property type="match status" value="1"/>
</dbReference>
<dbReference type="GO" id="GO:0005634">
    <property type="term" value="C:nucleus"/>
    <property type="evidence" value="ECO:0007669"/>
    <property type="project" value="TreeGrafter"/>
</dbReference>
<dbReference type="Proteomes" id="UP000038830">
    <property type="component" value="Unassembled WGS sequence"/>
</dbReference>
<feature type="compositionally biased region" description="Basic and acidic residues" evidence="1">
    <location>
        <begin position="396"/>
        <end position="411"/>
    </location>
</feature>
<gene>
    <name evidence="3" type="ORF">BN1211_4292</name>
</gene>
<reference evidence="4" key="1">
    <citation type="journal article" date="2015" name="J. Biotechnol.">
        <title>The structure of the Cyberlindnera jadinii genome and its relation to Candida utilis analyzed by the occurrence of single nucleotide polymorphisms.</title>
        <authorList>
            <person name="Rupp O."/>
            <person name="Brinkrolf K."/>
            <person name="Buerth C."/>
            <person name="Kunigo M."/>
            <person name="Schneider J."/>
            <person name="Jaenicke S."/>
            <person name="Goesmann A."/>
            <person name="Puehler A."/>
            <person name="Jaeger K.-E."/>
            <person name="Ernst J.F."/>
        </authorList>
    </citation>
    <scope>NUCLEOTIDE SEQUENCE [LARGE SCALE GENOMIC DNA]</scope>
    <source>
        <strain evidence="4">ATCC 18201 / CBS 1600 / BCRC 20928 / JCM 3617 / NBRC 0987 / NRRL Y-1542</strain>
    </source>
</reference>
<feature type="region of interest" description="Disordered" evidence="1">
    <location>
        <begin position="368"/>
        <end position="456"/>
    </location>
</feature>
<dbReference type="GO" id="GO:0000340">
    <property type="term" value="F:RNA 7-methylguanosine cap binding"/>
    <property type="evidence" value="ECO:0007669"/>
    <property type="project" value="InterPro"/>
</dbReference>
<evidence type="ECO:0000313" key="3">
    <source>
        <dbReference type="EMBL" id="CEP23649.1"/>
    </source>
</evidence>
<protein>
    <submittedName>
        <fullName evidence="3">Uncharacterized protein C16C4.16c</fullName>
    </submittedName>
</protein>
<dbReference type="PANTHER" id="PTHR16291:SF0">
    <property type="entry name" value="NUCLEAR CAP-BINDING PROTEIN SUBUNIT 3"/>
    <property type="match status" value="1"/>
</dbReference>
<dbReference type="EMBL" id="CDQK01000004">
    <property type="protein sequence ID" value="CEP23649.1"/>
    <property type="molecule type" value="Genomic_DNA"/>
</dbReference>
<organism evidence="3 4">
    <name type="scientific">Cyberlindnera jadinii (strain ATCC 18201 / CBS 1600 / BCRC 20928 / JCM 3617 / NBRC 0987 / NRRL Y-1542)</name>
    <name type="common">Torula yeast</name>
    <name type="synonym">Candida utilis</name>
    <dbReference type="NCBI Taxonomy" id="983966"/>
    <lineage>
        <taxon>Eukaryota</taxon>
        <taxon>Fungi</taxon>
        <taxon>Dikarya</taxon>
        <taxon>Ascomycota</taxon>
        <taxon>Saccharomycotina</taxon>
        <taxon>Saccharomycetes</taxon>
        <taxon>Phaffomycetales</taxon>
        <taxon>Phaffomycetaceae</taxon>
        <taxon>Cyberlindnera</taxon>
    </lineage>
</organism>
<proteinExistence type="predicted"/>
<evidence type="ECO:0000313" key="4">
    <source>
        <dbReference type="Proteomes" id="UP000038830"/>
    </source>
</evidence>